<keyword evidence="2" id="KW-1185">Reference proteome</keyword>
<gene>
    <name evidence="1" type="ORF">MLD38_005744</name>
</gene>
<reference evidence="2" key="1">
    <citation type="journal article" date="2023" name="Front. Plant Sci.">
        <title>Chromosomal-level genome assembly of Melastoma candidum provides insights into trichome evolution.</title>
        <authorList>
            <person name="Zhong Y."/>
            <person name="Wu W."/>
            <person name="Sun C."/>
            <person name="Zou P."/>
            <person name="Liu Y."/>
            <person name="Dai S."/>
            <person name="Zhou R."/>
        </authorList>
    </citation>
    <scope>NUCLEOTIDE SEQUENCE [LARGE SCALE GENOMIC DNA]</scope>
</reference>
<name>A0ACB9RU35_9MYRT</name>
<sequence length="395" mass="44798">MSLPPSTVEKPLKPEERRRFNSKGRKRQKAETQQFFPSPSPIQSCDIKPFLAVPLVAMEGGTKYTRGTKVEVLNMNDLPFGSWRCGEIVSRDGHNIMVRYYSSNSATTGDMLERVSFQLIRPYPPLLDISRAWAPGELVEIFNNFTWRMGTVSRALGRNYFVVQLLGFSEVLRASSSDIRARRSWQDDRWTLIGPGSSSLDVTNSIRRREIIEVEGYDVSGERSRVSARRDLKRSLMIIIPKHPEIGSPYADSRSAQEQHRTIVIIPPARPSLEDDDCRSIQSSTSSCSININGLCHEPPSCEILSARSSDAESYCYRSSRQGNEEVDAEVRRMELHAYHSMMEALGASGTLTWEQESLVTNLRMLLNISNDEHLSKLRQLVQLNRQMRVSRSVV</sequence>
<protein>
    <submittedName>
        <fullName evidence="1">Uncharacterized protein</fullName>
    </submittedName>
</protein>
<evidence type="ECO:0000313" key="1">
    <source>
        <dbReference type="EMBL" id="KAI4379447.1"/>
    </source>
</evidence>
<accession>A0ACB9RU35</accession>
<dbReference type="Proteomes" id="UP001057402">
    <property type="component" value="Chromosome 3"/>
</dbReference>
<proteinExistence type="predicted"/>
<evidence type="ECO:0000313" key="2">
    <source>
        <dbReference type="Proteomes" id="UP001057402"/>
    </source>
</evidence>
<dbReference type="EMBL" id="CM042882">
    <property type="protein sequence ID" value="KAI4379447.1"/>
    <property type="molecule type" value="Genomic_DNA"/>
</dbReference>
<comment type="caution">
    <text evidence="1">The sequence shown here is derived from an EMBL/GenBank/DDBJ whole genome shotgun (WGS) entry which is preliminary data.</text>
</comment>
<organism evidence="1 2">
    <name type="scientific">Melastoma candidum</name>
    <dbReference type="NCBI Taxonomy" id="119954"/>
    <lineage>
        <taxon>Eukaryota</taxon>
        <taxon>Viridiplantae</taxon>
        <taxon>Streptophyta</taxon>
        <taxon>Embryophyta</taxon>
        <taxon>Tracheophyta</taxon>
        <taxon>Spermatophyta</taxon>
        <taxon>Magnoliopsida</taxon>
        <taxon>eudicotyledons</taxon>
        <taxon>Gunneridae</taxon>
        <taxon>Pentapetalae</taxon>
        <taxon>rosids</taxon>
        <taxon>malvids</taxon>
        <taxon>Myrtales</taxon>
        <taxon>Melastomataceae</taxon>
        <taxon>Melastomatoideae</taxon>
        <taxon>Melastomateae</taxon>
        <taxon>Melastoma</taxon>
    </lineage>
</organism>